<comment type="caution">
    <text evidence="1">The sequence shown here is derived from an EMBL/GenBank/DDBJ whole genome shotgun (WGS) entry which is preliminary data.</text>
</comment>
<organism evidence="1 2">
    <name type="scientific">Cladophialophora chaetospira</name>
    <dbReference type="NCBI Taxonomy" id="386627"/>
    <lineage>
        <taxon>Eukaryota</taxon>
        <taxon>Fungi</taxon>
        <taxon>Dikarya</taxon>
        <taxon>Ascomycota</taxon>
        <taxon>Pezizomycotina</taxon>
        <taxon>Eurotiomycetes</taxon>
        <taxon>Chaetothyriomycetidae</taxon>
        <taxon>Chaetothyriales</taxon>
        <taxon>Herpotrichiellaceae</taxon>
        <taxon>Cladophialophora</taxon>
    </lineage>
</organism>
<name>A0AA38XC27_9EURO</name>
<keyword evidence="2" id="KW-1185">Reference proteome</keyword>
<evidence type="ECO:0008006" key="3">
    <source>
        <dbReference type="Google" id="ProtNLM"/>
    </source>
</evidence>
<protein>
    <recommendedName>
        <fullName evidence="3">Bul1 C-terminal domain-containing protein</fullName>
    </recommendedName>
</protein>
<evidence type="ECO:0000313" key="1">
    <source>
        <dbReference type="EMBL" id="KAJ9610703.1"/>
    </source>
</evidence>
<reference evidence="1" key="1">
    <citation type="submission" date="2022-10" db="EMBL/GenBank/DDBJ databases">
        <title>Culturing micro-colonial fungi from biological soil crusts in the Mojave desert and describing Neophaeococcomyces mojavensis, and introducing the new genera and species Taxawa tesnikishii.</title>
        <authorList>
            <person name="Kurbessoian T."/>
            <person name="Stajich J.E."/>
        </authorList>
    </citation>
    <scope>NUCLEOTIDE SEQUENCE</scope>
    <source>
        <strain evidence="1">TK_41</strain>
    </source>
</reference>
<accession>A0AA38XC27</accession>
<proteinExistence type="predicted"/>
<dbReference type="EMBL" id="JAPDRK010000007">
    <property type="protein sequence ID" value="KAJ9610703.1"/>
    <property type="molecule type" value="Genomic_DNA"/>
</dbReference>
<evidence type="ECO:0000313" key="2">
    <source>
        <dbReference type="Proteomes" id="UP001172673"/>
    </source>
</evidence>
<sequence>MEISFINALTLADSKDPYFLGDRGIDGYLSLTDSTAIGLSTVKLSLEGGLVNTLFCLDWYAATVLQKTQKLLDLTTVKKPTDFIGTEEQTSCPPKCFFHFDIPKTLHGKLLGQDNAFLGDLPASIPLFEPGKKHAMLQPRCSGQSKVVYVVRAQAFQQDNLLLSSTARIKIIPSLDARPPICVADFPGEYALAKSTCDGIRFPAIPRTRELLIQASPPEQVVIAYPMDYISLRTCLYLTQMAPSTQECRLQQPKKMALCHCNGLLVASTFITSEPREKVPTLKDLASERTLSRNTHVCGKARASVVQFSKWREVTRMVRDGSNSTSKPITQWQTEAPLTLKVENIRPSYIVPSFESSLVSRRYKFDLRVRITEPRRCTFRLSLPVQILYRTDASTPAAVAETECPAYIP</sequence>
<dbReference type="AlphaFoldDB" id="A0AA38XC27"/>
<dbReference type="Proteomes" id="UP001172673">
    <property type="component" value="Unassembled WGS sequence"/>
</dbReference>
<gene>
    <name evidence="1" type="ORF">H2200_005480</name>
</gene>